<feature type="transmembrane region" description="Helical" evidence="1">
    <location>
        <begin position="111"/>
        <end position="129"/>
    </location>
</feature>
<dbReference type="InterPro" id="IPR046595">
    <property type="entry name" value="DUF6653"/>
</dbReference>
<gene>
    <name evidence="2" type="ORF">HZS54_01695</name>
</gene>
<evidence type="ECO:0000313" key="3">
    <source>
        <dbReference type="Proteomes" id="UP000509346"/>
    </source>
</evidence>
<dbReference type="EMBL" id="CP058909">
    <property type="protein sequence ID" value="QLH80419.1"/>
    <property type="molecule type" value="Genomic_DNA"/>
</dbReference>
<keyword evidence="1" id="KW-1133">Transmembrane helix</keyword>
<keyword evidence="1" id="KW-0472">Membrane</keyword>
<accession>A0A7D5PDM9</accession>
<dbReference type="KEGG" id="hpel:HZS54_01695"/>
<evidence type="ECO:0008006" key="4">
    <source>
        <dbReference type="Google" id="ProtNLM"/>
    </source>
</evidence>
<dbReference type="GeneID" id="56081262"/>
<dbReference type="RefSeq" id="WP_179920248.1">
    <property type="nucleotide sequence ID" value="NZ_CP058909.1"/>
</dbReference>
<reference evidence="2 3" key="1">
    <citation type="submission" date="2020-07" db="EMBL/GenBank/DDBJ databases">
        <title>Halosimplex litoreum sp. nov. and Halosimplex rubrum sp. nov., isolated from different salt environments.</title>
        <authorList>
            <person name="Cui H."/>
        </authorList>
    </citation>
    <scope>NUCLEOTIDE SEQUENCE [LARGE SCALE GENOMIC DNA]</scope>
    <source>
        <strain evidence="2 3">R2</strain>
    </source>
</reference>
<proteinExistence type="predicted"/>
<keyword evidence="3" id="KW-1185">Reference proteome</keyword>
<name>A0A7D5PDM9_9EURY</name>
<dbReference type="Proteomes" id="UP000509346">
    <property type="component" value="Chromosome"/>
</dbReference>
<keyword evidence="1" id="KW-0812">Transmembrane</keyword>
<organism evidence="2 3">
    <name type="scientific">Halosimplex pelagicum</name>
    <dbReference type="NCBI Taxonomy" id="869886"/>
    <lineage>
        <taxon>Archaea</taxon>
        <taxon>Methanobacteriati</taxon>
        <taxon>Methanobacteriota</taxon>
        <taxon>Stenosarchaea group</taxon>
        <taxon>Halobacteria</taxon>
        <taxon>Halobacteriales</taxon>
        <taxon>Haloarculaceae</taxon>
        <taxon>Halosimplex</taxon>
    </lineage>
</organism>
<feature type="transmembrane region" description="Helical" evidence="1">
    <location>
        <begin position="20"/>
        <end position="36"/>
    </location>
</feature>
<sequence>MPDATLADRYFWERHANPRSVWTLLVTYPVLVAAVYRRDRRLLACVVAFAALNPLLFPPPEDADAWTTRVVLGERAWMDDGLRSSSANAAFVALGAPLNVFTLRAAAKRRLLPTVAGTAASLAVSLLFFRQLARYYDRRTASLDPAADGRK</sequence>
<evidence type="ECO:0000256" key="1">
    <source>
        <dbReference type="SAM" id="Phobius"/>
    </source>
</evidence>
<dbReference type="AlphaFoldDB" id="A0A7D5PDM9"/>
<protein>
    <recommendedName>
        <fullName evidence="4">DUF2029 domain-containing protein</fullName>
    </recommendedName>
</protein>
<evidence type="ECO:0000313" key="2">
    <source>
        <dbReference type="EMBL" id="QLH80419.1"/>
    </source>
</evidence>
<dbReference type="OrthoDB" id="333419at2157"/>
<dbReference type="Pfam" id="PF20358">
    <property type="entry name" value="DUF6653"/>
    <property type="match status" value="1"/>
</dbReference>